<protein>
    <recommendedName>
        <fullName evidence="2">DUF4377 domain-containing protein</fullName>
    </recommendedName>
</protein>
<reference evidence="4" key="1">
    <citation type="journal article" date="2019" name="Int. J. Syst. Evol. Microbiol.">
        <title>The Global Catalogue of Microorganisms (GCM) 10K type strain sequencing project: providing services to taxonomists for standard genome sequencing and annotation.</title>
        <authorList>
            <consortium name="The Broad Institute Genomics Platform"/>
            <consortium name="The Broad Institute Genome Sequencing Center for Infectious Disease"/>
            <person name="Wu L."/>
            <person name="Ma J."/>
        </authorList>
    </citation>
    <scope>NUCLEOTIDE SEQUENCE [LARGE SCALE GENOMIC DNA]</scope>
    <source>
        <strain evidence="4">JCM 18287</strain>
    </source>
</reference>
<comment type="caution">
    <text evidence="3">The sequence shown here is derived from an EMBL/GenBank/DDBJ whole genome shotgun (WGS) entry which is preliminary data.</text>
</comment>
<proteinExistence type="predicted"/>
<evidence type="ECO:0000259" key="2">
    <source>
        <dbReference type="Pfam" id="PF14302"/>
    </source>
</evidence>
<keyword evidence="4" id="KW-1185">Reference proteome</keyword>
<dbReference type="InterPro" id="IPR025485">
    <property type="entry name" value="DUF4377"/>
</dbReference>
<sequence length="113" mass="13242">MKRYSILVILLILANFSCSSDDSVLIESFWVDSERVSCVGLEERTCYRVQEGITINESNWQLFYNSIEGFDEIYEEGYRYQLKVKKIKIENPPQDGSSLNYKLIEIVNKELNE</sequence>
<evidence type="ECO:0000313" key="4">
    <source>
        <dbReference type="Proteomes" id="UP001501692"/>
    </source>
</evidence>
<name>A0ABP9HMH9_9FLAO</name>
<dbReference type="RefSeq" id="WP_345169481.1">
    <property type="nucleotide sequence ID" value="NZ_BAABJK010000009.1"/>
</dbReference>
<dbReference type="Proteomes" id="UP001501692">
    <property type="component" value="Unassembled WGS sequence"/>
</dbReference>
<evidence type="ECO:0000256" key="1">
    <source>
        <dbReference type="SAM" id="SignalP"/>
    </source>
</evidence>
<feature type="domain" description="DUF4377" evidence="2">
    <location>
        <begin position="30"/>
        <end position="109"/>
    </location>
</feature>
<evidence type="ECO:0000313" key="3">
    <source>
        <dbReference type="EMBL" id="GAA4974197.1"/>
    </source>
</evidence>
<feature type="signal peptide" evidence="1">
    <location>
        <begin position="1"/>
        <end position="20"/>
    </location>
</feature>
<feature type="chain" id="PRO_5047438571" description="DUF4377 domain-containing protein" evidence="1">
    <location>
        <begin position="21"/>
        <end position="113"/>
    </location>
</feature>
<organism evidence="3 4">
    <name type="scientific">Algibacter aquimarinus</name>
    <dbReference type="NCBI Taxonomy" id="1136748"/>
    <lineage>
        <taxon>Bacteria</taxon>
        <taxon>Pseudomonadati</taxon>
        <taxon>Bacteroidota</taxon>
        <taxon>Flavobacteriia</taxon>
        <taxon>Flavobacteriales</taxon>
        <taxon>Flavobacteriaceae</taxon>
        <taxon>Algibacter</taxon>
    </lineage>
</organism>
<dbReference type="EMBL" id="BAABJK010000009">
    <property type="protein sequence ID" value="GAA4974197.1"/>
    <property type="molecule type" value="Genomic_DNA"/>
</dbReference>
<keyword evidence="1" id="KW-0732">Signal</keyword>
<accession>A0ABP9HMH9</accession>
<gene>
    <name evidence="3" type="ORF">GCM10023315_25840</name>
</gene>
<dbReference type="Pfam" id="PF14302">
    <property type="entry name" value="DUF4377"/>
    <property type="match status" value="1"/>
</dbReference>